<dbReference type="STRING" id="1401.BK123_04760"/>
<dbReference type="GO" id="GO:0043565">
    <property type="term" value="F:sequence-specific DNA binding"/>
    <property type="evidence" value="ECO:0007669"/>
    <property type="project" value="InterPro"/>
</dbReference>
<evidence type="ECO:0000313" key="5">
    <source>
        <dbReference type="EMBL" id="OME96890.1"/>
    </source>
</evidence>
<evidence type="ECO:0000259" key="4">
    <source>
        <dbReference type="PROSITE" id="PS01124"/>
    </source>
</evidence>
<comment type="caution">
    <text evidence="5">The sequence shown here is derived from an EMBL/GenBank/DDBJ whole genome shotgun (WGS) entry which is preliminary data.</text>
</comment>
<dbReference type="Gene3D" id="1.10.10.60">
    <property type="entry name" value="Homeodomain-like"/>
    <property type="match status" value="2"/>
</dbReference>
<dbReference type="PROSITE" id="PS01124">
    <property type="entry name" value="HTH_ARAC_FAMILY_2"/>
    <property type="match status" value="1"/>
</dbReference>
<keyword evidence="1" id="KW-0805">Transcription regulation</keyword>
<reference evidence="5 6" key="1">
    <citation type="submission" date="2016-11" db="EMBL/GenBank/DDBJ databases">
        <title>Paenibacillus species isolates.</title>
        <authorList>
            <person name="Beno S.M."/>
        </authorList>
    </citation>
    <scope>NUCLEOTIDE SEQUENCE [LARGE SCALE GENOMIC DNA]</scope>
    <source>
        <strain evidence="5 6">FSL F4-0100</strain>
    </source>
</reference>
<organism evidence="5 6">
    <name type="scientific">Paenibacillus lautus</name>
    <name type="common">Bacillus lautus</name>
    <dbReference type="NCBI Taxonomy" id="1401"/>
    <lineage>
        <taxon>Bacteria</taxon>
        <taxon>Bacillati</taxon>
        <taxon>Bacillota</taxon>
        <taxon>Bacilli</taxon>
        <taxon>Bacillales</taxon>
        <taxon>Paenibacillaceae</taxon>
        <taxon>Paenibacillus</taxon>
    </lineage>
</organism>
<dbReference type="AlphaFoldDB" id="A0A1R1B9W9"/>
<dbReference type="SMART" id="SM00342">
    <property type="entry name" value="HTH_ARAC"/>
    <property type="match status" value="1"/>
</dbReference>
<proteinExistence type="predicted"/>
<dbReference type="EMBL" id="MRTF01000001">
    <property type="protein sequence ID" value="OME96890.1"/>
    <property type="molecule type" value="Genomic_DNA"/>
</dbReference>
<gene>
    <name evidence="5" type="ORF">BK123_04760</name>
</gene>
<dbReference type="Pfam" id="PF12833">
    <property type="entry name" value="HTH_18"/>
    <property type="match status" value="1"/>
</dbReference>
<dbReference type="SUPFAM" id="SSF46689">
    <property type="entry name" value="Homeodomain-like"/>
    <property type="match status" value="2"/>
</dbReference>
<dbReference type="Pfam" id="PF02311">
    <property type="entry name" value="AraC_binding"/>
    <property type="match status" value="1"/>
</dbReference>
<evidence type="ECO:0000256" key="2">
    <source>
        <dbReference type="ARBA" id="ARBA00023125"/>
    </source>
</evidence>
<dbReference type="PROSITE" id="PS00041">
    <property type="entry name" value="HTH_ARAC_FAMILY_1"/>
    <property type="match status" value="1"/>
</dbReference>
<dbReference type="InterPro" id="IPR009057">
    <property type="entry name" value="Homeodomain-like_sf"/>
</dbReference>
<evidence type="ECO:0000256" key="1">
    <source>
        <dbReference type="ARBA" id="ARBA00023015"/>
    </source>
</evidence>
<evidence type="ECO:0000313" key="6">
    <source>
        <dbReference type="Proteomes" id="UP000187074"/>
    </source>
</evidence>
<accession>A0A1R1B9W9</accession>
<keyword evidence="2" id="KW-0238">DNA-binding</keyword>
<protein>
    <submittedName>
        <fullName evidence="5">AraC family transcriptional regulator</fullName>
    </submittedName>
</protein>
<dbReference type="InterPro" id="IPR037923">
    <property type="entry name" value="HTH-like"/>
</dbReference>
<dbReference type="PANTHER" id="PTHR43280">
    <property type="entry name" value="ARAC-FAMILY TRANSCRIPTIONAL REGULATOR"/>
    <property type="match status" value="1"/>
</dbReference>
<dbReference type="GO" id="GO:0003700">
    <property type="term" value="F:DNA-binding transcription factor activity"/>
    <property type="evidence" value="ECO:0007669"/>
    <property type="project" value="InterPro"/>
</dbReference>
<name>A0A1R1B9W9_PAELA</name>
<dbReference type="InterPro" id="IPR020449">
    <property type="entry name" value="Tscrpt_reg_AraC-type_HTH"/>
</dbReference>
<dbReference type="InterPro" id="IPR018060">
    <property type="entry name" value="HTH_AraC"/>
</dbReference>
<dbReference type="InterPro" id="IPR003313">
    <property type="entry name" value="AraC-bd"/>
</dbReference>
<dbReference type="InterPro" id="IPR018062">
    <property type="entry name" value="HTH_AraC-typ_CS"/>
</dbReference>
<dbReference type="SUPFAM" id="SSF51215">
    <property type="entry name" value="Regulatory protein AraC"/>
    <property type="match status" value="1"/>
</dbReference>
<dbReference type="InterPro" id="IPR014710">
    <property type="entry name" value="RmlC-like_jellyroll"/>
</dbReference>
<sequence length="290" mass="33726">MKRPMETYHGDTFFQDDTLMYVNRNVENFTGSYHNHDFLEIAYIAEGEGFHHLENSVQRVRKGQMFYIPLGMPHVFRPTAANGKPLIVNNCIFSVQLLPKLIAFASGSETAAFLERMEDGSLGYHAIMDRHDRFERLFGSLYEQNAMPGSGSAIYLHTLLLQLIIEFNRAIEHSQPMTSEPQHHSFHDVLQYVEGQYMQELTLTQLAQISGFSERHLQRLFRRYTGQSWHHYLQTVRIRMSRELLRTTPDKISTIAEKVGYKDMHSFHSVFKRNTGLTPGQYRSDVQHPE</sequence>
<feature type="domain" description="HTH araC/xylS-type" evidence="4">
    <location>
        <begin position="187"/>
        <end position="285"/>
    </location>
</feature>
<dbReference type="PRINTS" id="PR00032">
    <property type="entry name" value="HTHARAC"/>
</dbReference>
<dbReference type="OrthoDB" id="9816335at2"/>
<dbReference type="Proteomes" id="UP000187074">
    <property type="component" value="Unassembled WGS sequence"/>
</dbReference>
<dbReference type="RefSeq" id="WP_076321229.1">
    <property type="nucleotide sequence ID" value="NZ_JBCMXI010000002.1"/>
</dbReference>
<evidence type="ECO:0000256" key="3">
    <source>
        <dbReference type="ARBA" id="ARBA00023163"/>
    </source>
</evidence>
<dbReference type="PANTHER" id="PTHR43280:SF28">
    <property type="entry name" value="HTH-TYPE TRANSCRIPTIONAL ACTIVATOR RHAS"/>
    <property type="match status" value="1"/>
</dbReference>
<keyword evidence="3" id="KW-0804">Transcription</keyword>
<dbReference type="Gene3D" id="2.60.120.10">
    <property type="entry name" value="Jelly Rolls"/>
    <property type="match status" value="1"/>
</dbReference>